<dbReference type="SUPFAM" id="SSF47616">
    <property type="entry name" value="GST C-terminal domain-like"/>
    <property type="match status" value="1"/>
</dbReference>
<dbReference type="GO" id="GO:0016740">
    <property type="term" value="F:transferase activity"/>
    <property type="evidence" value="ECO:0007669"/>
    <property type="project" value="UniProtKB-KW"/>
</dbReference>
<dbReference type="Gene3D" id="1.20.1050.10">
    <property type="match status" value="1"/>
</dbReference>
<dbReference type="PANTHER" id="PTHR44051">
    <property type="entry name" value="GLUTATHIONE S-TRANSFERASE-RELATED"/>
    <property type="match status" value="1"/>
</dbReference>
<dbReference type="PROSITE" id="PS50405">
    <property type="entry name" value="GST_CTER"/>
    <property type="match status" value="1"/>
</dbReference>
<dbReference type="InterPro" id="IPR004045">
    <property type="entry name" value="Glutathione_S-Trfase_N"/>
</dbReference>
<dbReference type="SFLD" id="SFLDG00358">
    <property type="entry name" value="Main_(cytGST)"/>
    <property type="match status" value="1"/>
</dbReference>
<comment type="caution">
    <text evidence="3">The sequence shown here is derived from an EMBL/GenBank/DDBJ whole genome shotgun (WGS) entry which is preliminary data.</text>
</comment>
<dbReference type="STRING" id="1280954.HPO_17983"/>
<dbReference type="Pfam" id="PF13409">
    <property type="entry name" value="GST_N_2"/>
    <property type="match status" value="1"/>
</dbReference>
<dbReference type="SFLD" id="SFLDG01151">
    <property type="entry name" value="Main.2:_Nu-like"/>
    <property type="match status" value="1"/>
</dbReference>
<dbReference type="InterPro" id="IPR040079">
    <property type="entry name" value="Glutathione_S-Trfase"/>
</dbReference>
<accession>A0A062V9P0</accession>
<evidence type="ECO:0000313" key="4">
    <source>
        <dbReference type="Proteomes" id="UP000027100"/>
    </source>
</evidence>
<dbReference type="InterPro" id="IPR036282">
    <property type="entry name" value="Glutathione-S-Trfase_C_sf"/>
</dbReference>
<proteinExistence type="predicted"/>
<dbReference type="Pfam" id="PF13410">
    <property type="entry name" value="GST_C_2"/>
    <property type="match status" value="1"/>
</dbReference>
<dbReference type="PROSITE" id="PS50404">
    <property type="entry name" value="GST_NTER"/>
    <property type="match status" value="1"/>
</dbReference>
<dbReference type="PANTHER" id="PTHR44051:SF19">
    <property type="entry name" value="DISULFIDE-BOND OXIDOREDUCTASE YFCG"/>
    <property type="match status" value="1"/>
</dbReference>
<evidence type="ECO:0000259" key="2">
    <source>
        <dbReference type="PROSITE" id="PS50405"/>
    </source>
</evidence>
<feature type="domain" description="GST N-terminal" evidence="1">
    <location>
        <begin position="1"/>
        <end position="70"/>
    </location>
</feature>
<dbReference type="AlphaFoldDB" id="A0A062V9P0"/>
<dbReference type="SUPFAM" id="SSF52833">
    <property type="entry name" value="Thioredoxin-like"/>
    <property type="match status" value="1"/>
</dbReference>
<keyword evidence="4" id="KW-1185">Reference proteome</keyword>
<keyword evidence="3" id="KW-0808">Transferase</keyword>
<name>A0A062V9P0_9PROT</name>
<organism evidence="3 4">
    <name type="scientific">Hyphomonas polymorpha PS728</name>
    <dbReference type="NCBI Taxonomy" id="1280954"/>
    <lineage>
        <taxon>Bacteria</taxon>
        <taxon>Pseudomonadati</taxon>
        <taxon>Pseudomonadota</taxon>
        <taxon>Alphaproteobacteria</taxon>
        <taxon>Hyphomonadales</taxon>
        <taxon>Hyphomonadaceae</taxon>
        <taxon>Hyphomonas</taxon>
    </lineage>
</organism>
<dbReference type="SFLD" id="SFLDS00019">
    <property type="entry name" value="Glutathione_Transferase_(cytos"/>
    <property type="match status" value="1"/>
</dbReference>
<dbReference type="Proteomes" id="UP000027100">
    <property type="component" value="Unassembled WGS sequence"/>
</dbReference>
<protein>
    <submittedName>
        <fullName evidence="3">Glutathione S-transferase domain-containing protein</fullName>
    </submittedName>
</protein>
<feature type="domain" description="GST C-terminal" evidence="2">
    <location>
        <begin position="74"/>
        <end position="198"/>
    </location>
</feature>
<dbReference type="EMBL" id="ARYM01000032">
    <property type="protein sequence ID" value="KCZ96841.1"/>
    <property type="molecule type" value="Genomic_DNA"/>
</dbReference>
<reference evidence="3 4" key="1">
    <citation type="journal article" date="2014" name="Antonie Van Leeuwenhoek">
        <title>Hyphomonas beringensis sp. nov. and Hyphomonas chukchiensis sp. nov., isolated from surface seawater of the Bering Sea and Chukchi Sea.</title>
        <authorList>
            <person name="Li C."/>
            <person name="Lai Q."/>
            <person name="Li G."/>
            <person name="Dong C."/>
            <person name="Wang J."/>
            <person name="Liao Y."/>
            <person name="Shao Z."/>
        </authorList>
    </citation>
    <scope>NUCLEOTIDE SEQUENCE [LARGE SCALE GENOMIC DNA]</scope>
    <source>
        <strain evidence="3 4">PS728</strain>
    </source>
</reference>
<dbReference type="InterPro" id="IPR010987">
    <property type="entry name" value="Glutathione-S-Trfase_C-like"/>
</dbReference>
<dbReference type="PATRIC" id="fig|1280954.3.peg.3622"/>
<evidence type="ECO:0000313" key="3">
    <source>
        <dbReference type="EMBL" id="KCZ96841.1"/>
    </source>
</evidence>
<evidence type="ECO:0000259" key="1">
    <source>
        <dbReference type="PROSITE" id="PS50404"/>
    </source>
</evidence>
<sequence>MLAELDVPHRLIPYDMLAGDHLTKAFRQINPNGRLPAIVDHAPADGGAPFPVFESGAILLYLSEKHGGALMPEDTRGRSLAQQWLMWQMAGFGPMHGQAHHFIRYAPEGQEHPVTRYRNEAIRLLNVLERRLQETPYMAGEDYSVADIATWPWVRAARAIQLPLEPYPAIQRWSAEIGKRPGVQRGTEVSNERNLSSLRPQLTKEAWSNLFGENMLKSGQ</sequence>
<dbReference type="eggNOG" id="COG0625">
    <property type="taxonomic scope" value="Bacteria"/>
</dbReference>
<dbReference type="Gene3D" id="3.40.30.10">
    <property type="entry name" value="Glutaredoxin"/>
    <property type="match status" value="1"/>
</dbReference>
<gene>
    <name evidence="3" type="ORF">HPO_17983</name>
</gene>
<dbReference type="InterPro" id="IPR036249">
    <property type="entry name" value="Thioredoxin-like_sf"/>
</dbReference>